<dbReference type="PATRIC" id="fig|284581.3.peg.649"/>
<dbReference type="RefSeq" id="WP_053399694.1">
    <property type="nucleotide sequence ID" value="NZ_LILC01000002.1"/>
</dbReference>
<dbReference type="STRING" id="284581.AMD01_01925"/>
<organism evidence="1 2">
    <name type="scientific">Priestia koreensis</name>
    <dbReference type="NCBI Taxonomy" id="284581"/>
    <lineage>
        <taxon>Bacteria</taxon>
        <taxon>Bacillati</taxon>
        <taxon>Bacillota</taxon>
        <taxon>Bacilli</taxon>
        <taxon>Bacillales</taxon>
        <taxon>Bacillaceae</taxon>
        <taxon>Priestia</taxon>
    </lineage>
</organism>
<dbReference type="AlphaFoldDB" id="A0A0M0LI13"/>
<name>A0A0M0LI13_9BACI</name>
<evidence type="ECO:0000313" key="2">
    <source>
        <dbReference type="Proteomes" id="UP000037558"/>
    </source>
</evidence>
<gene>
    <name evidence="1" type="ORF">AMD01_01925</name>
</gene>
<dbReference type="OrthoDB" id="9880880at2"/>
<reference evidence="2" key="1">
    <citation type="submission" date="2015-08" db="EMBL/GenBank/DDBJ databases">
        <title>Fjat-14210 dsm16467.</title>
        <authorList>
            <person name="Liu B."/>
            <person name="Wang J."/>
            <person name="Zhu Y."/>
            <person name="Liu G."/>
            <person name="Chen Q."/>
            <person name="Chen Z."/>
            <person name="Lan J."/>
            <person name="Che J."/>
            <person name="Ge C."/>
            <person name="Shi H."/>
            <person name="Pan Z."/>
            <person name="Liu X."/>
        </authorList>
    </citation>
    <scope>NUCLEOTIDE SEQUENCE [LARGE SCALE GENOMIC DNA]</scope>
    <source>
        <strain evidence="2">DSM 16467</strain>
    </source>
</reference>
<accession>A0A0M0LI13</accession>
<sequence>MLDSGRTIANIFTITNKTNQTLNVQITIENTSRPALALVGIDYILGISNQTIAPNTTKSVSVTAQFLPLLKIGGRYTGNIVLKDVVNNLEYRVPVEVVILLI</sequence>
<proteinExistence type="predicted"/>
<comment type="caution">
    <text evidence="1">The sequence shown here is derived from an EMBL/GenBank/DDBJ whole genome shotgun (WGS) entry which is preliminary data.</text>
</comment>
<dbReference type="Proteomes" id="UP000037558">
    <property type="component" value="Unassembled WGS sequence"/>
</dbReference>
<keyword evidence="2" id="KW-1185">Reference proteome</keyword>
<dbReference type="EMBL" id="LILC01000002">
    <property type="protein sequence ID" value="KOO50532.1"/>
    <property type="molecule type" value="Genomic_DNA"/>
</dbReference>
<protein>
    <submittedName>
        <fullName evidence="1">Uncharacterized protein</fullName>
    </submittedName>
</protein>
<evidence type="ECO:0000313" key="1">
    <source>
        <dbReference type="EMBL" id="KOO50532.1"/>
    </source>
</evidence>